<comment type="caution">
    <text evidence="3">The sequence shown here is derived from an EMBL/GenBank/DDBJ whole genome shotgun (WGS) entry which is preliminary data.</text>
</comment>
<evidence type="ECO:0000256" key="2">
    <source>
        <dbReference type="SAM" id="MobiDB-lite"/>
    </source>
</evidence>
<dbReference type="EMBL" id="BKCJ010034964">
    <property type="protein sequence ID" value="GEV80825.1"/>
    <property type="molecule type" value="Genomic_DNA"/>
</dbReference>
<name>A0A699GQF8_TANCI</name>
<proteinExistence type="predicted"/>
<dbReference type="AlphaFoldDB" id="A0A699GQF8"/>
<evidence type="ECO:0000256" key="1">
    <source>
        <dbReference type="SAM" id="Coils"/>
    </source>
</evidence>
<feature type="coiled-coil region" evidence="1">
    <location>
        <begin position="337"/>
        <end position="364"/>
    </location>
</feature>
<reference evidence="3" key="1">
    <citation type="journal article" date="2019" name="Sci. Rep.">
        <title>Draft genome of Tanacetum cinerariifolium, the natural source of mosquito coil.</title>
        <authorList>
            <person name="Yamashiro T."/>
            <person name="Shiraishi A."/>
            <person name="Satake H."/>
            <person name="Nakayama K."/>
        </authorList>
    </citation>
    <scope>NUCLEOTIDE SEQUENCE</scope>
</reference>
<accession>A0A699GQF8</accession>
<feature type="non-terminal residue" evidence="3">
    <location>
        <position position="1"/>
    </location>
</feature>
<keyword evidence="1" id="KW-0175">Coiled coil</keyword>
<evidence type="ECO:0008006" key="4">
    <source>
        <dbReference type="Google" id="ProtNLM"/>
    </source>
</evidence>
<evidence type="ECO:0000313" key="3">
    <source>
        <dbReference type="EMBL" id="GEV80825.1"/>
    </source>
</evidence>
<organism evidence="3">
    <name type="scientific">Tanacetum cinerariifolium</name>
    <name type="common">Dalmatian daisy</name>
    <name type="synonym">Chrysanthemum cinerariifolium</name>
    <dbReference type="NCBI Taxonomy" id="118510"/>
    <lineage>
        <taxon>Eukaryota</taxon>
        <taxon>Viridiplantae</taxon>
        <taxon>Streptophyta</taxon>
        <taxon>Embryophyta</taxon>
        <taxon>Tracheophyta</taxon>
        <taxon>Spermatophyta</taxon>
        <taxon>Magnoliopsida</taxon>
        <taxon>eudicotyledons</taxon>
        <taxon>Gunneridae</taxon>
        <taxon>Pentapetalae</taxon>
        <taxon>asterids</taxon>
        <taxon>campanulids</taxon>
        <taxon>Asterales</taxon>
        <taxon>Asteraceae</taxon>
        <taxon>Asteroideae</taxon>
        <taxon>Anthemideae</taxon>
        <taxon>Anthemidinae</taxon>
        <taxon>Tanacetum</taxon>
    </lineage>
</organism>
<gene>
    <name evidence="3" type="ORF">Tci_152802</name>
</gene>
<feature type="compositionally biased region" description="Polar residues" evidence="2">
    <location>
        <begin position="286"/>
        <end position="301"/>
    </location>
</feature>
<protein>
    <recommendedName>
        <fullName evidence="4">Integrase, catalytic region, zinc finger, CCHC-type, peptidase aspartic, catalytic</fullName>
    </recommendedName>
</protein>
<feature type="region of interest" description="Disordered" evidence="2">
    <location>
        <begin position="285"/>
        <end position="304"/>
    </location>
</feature>
<sequence>GNEKKRVPELSAPDKLQYEANINATNIILQGVPADVYALVSHHRVAKDLWERIELLMQGTSLTNLPLEWSKFMTDVQLVKDLHVTNFDQLFAHPEHHEAHANEICILKERSHDPLALIKGDDPINAINHMMSFLTTVVTSRYPTTNNQLRKSSNPRQQATINDEELPYNQFRGDKLLLLRCTKPKRKQDDSWFKDKVLLVQAQPNGQIPHEEELAFLADLGIPEVALIANLSHYGSDALTEVHNLDNVDNNMINQAVQNNNAIVISNSEKTLKLDEESHSKMLLKQKNSMNSLDPTPSNRPTKVEVPKELPKVSMVNTSLKKLKHHLAGFDVVVKTMEQHRLESKAVEIKMNQVLNEKERLLEQVINKYIVNIVVNLTVDYASVNVYECEKCIKLETELLNKKDFIEKEIYDKLFKSYTTLEKYCISLEVDTQLNQEIFQRENYVSNQSALSIDHYFELNKLKAQSQEKDIVISKLKERIKYLSGNKNTDKVKKDIKVIETINIELDHRVLKLIAKNEHLKQTYN</sequence>